<evidence type="ECO:0000256" key="1">
    <source>
        <dbReference type="SAM" id="MobiDB-lite"/>
    </source>
</evidence>
<evidence type="ECO:0000313" key="5">
    <source>
        <dbReference type="Proteomes" id="UP000515908"/>
    </source>
</evidence>
<feature type="domain" description="EGF-like" evidence="3">
    <location>
        <begin position="396"/>
        <end position="429"/>
    </location>
</feature>
<organism evidence="4 5">
    <name type="scientific">Angomonas deanei</name>
    <dbReference type="NCBI Taxonomy" id="59799"/>
    <lineage>
        <taxon>Eukaryota</taxon>
        <taxon>Discoba</taxon>
        <taxon>Euglenozoa</taxon>
        <taxon>Kinetoplastea</taxon>
        <taxon>Metakinetoplastina</taxon>
        <taxon>Trypanosomatida</taxon>
        <taxon>Trypanosomatidae</taxon>
        <taxon>Strigomonadinae</taxon>
        <taxon>Angomonas</taxon>
    </lineage>
</organism>
<feature type="compositionally biased region" description="Polar residues" evidence="1">
    <location>
        <begin position="897"/>
        <end position="911"/>
    </location>
</feature>
<dbReference type="SUPFAM" id="SSF57184">
    <property type="entry name" value="Growth factor receptor domain"/>
    <property type="match status" value="3"/>
</dbReference>
<dbReference type="PANTHER" id="PTHR23275">
    <property type="entry name" value="CABRIOLET.-RELATED"/>
    <property type="match status" value="1"/>
</dbReference>
<dbReference type="EMBL" id="LR877173">
    <property type="protein sequence ID" value="CAD2223001.1"/>
    <property type="molecule type" value="Genomic_DNA"/>
</dbReference>
<protein>
    <recommendedName>
        <fullName evidence="3">EGF-like domain-containing protein</fullName>
    </recommendedName>
</protein>
<dbReference type="AlphaFoldDB" id="A0A7G2CV99"/>
<sequence length="961" mass="104592">MTTAKPVFDIQGHTAVYGVVLTIENTTAEWPVNGPHGPVILMGGYVRQLLQKSSAFFFVWTNALYAENIIKVGGPVFNWYYDADADVAGNQTGVALCVDVRDSILAVDYATCSKCTGPFIDFVQPECTMSNTDSGMVRFTNCSITGGQSFYRVKKEKIWASSNPANSIFSGVYSEGALFDGSTWGEDFRGSVTVIHVVVNSILTGSGQVPTNFRGQDFFYGNLSLGGVLIDNSWLLANAARLYPNIAVNPYGRMYDQFAVATYPAPYPPSWAFCQKANTLSVSYETAFPERAQCDCKAGTYKPYCTTMRDPLLYYSGYTISKPSCAVTKCDACTWGFTDVCSICGTNYKVTSAGQCIPMTCTVTNCNKCVDNTEDQCQTCKPTFKVNNVDQCVPKVCGVSNCVTCVYDSETQCSTCKPTYKLDASKKCVPKVCGITNCATCEYDTEDTCATCKPTYKLVNNTCVPKVCSANDCANCVYDSETECETCNPTFKPDANQLCIPKVCGVDSCKECVYDSETLCKTCEPNFKLDDSQQCVEKVCGIENCGTCVFDTEDTCETCAPTYKLVDNVCVPKVCTATNCVECAYDSETECKTCAPTLKPDANKLCVPKVCGVDSCKECVYDSETLCKTCEPNFKLDDNQQCVEKVCGIENCGTCVFDTEDTCETCAPTYKLVDNTCVPKVCGVSDCATCVYDSETECETCNPTLKPDANQLCVPKVCGVENCVECVYDSETECKTCAPTFKPDDNQQCVEKVCGVTNCTKCVFDSEDTCEKCGTNLKPDEAVECIPMVCQVANCTKCVDDTEDQCGECEGGLVVKGSVCGAKEKNGGLPIGAIIGIVIGVVVLLALLLLLLLFFCCRKSKTARENVEHNALTKSEEEMTQQPKVDVTEETEVTMLTRPSQDGSGDGTNPLSEPPKTDEEVPQTGERRRRGRRARSVRNAGAEIADIDLDYMYNNNEIVED</sequence>
<feature type="region of interest" description="Disordered" evidence="1">
    <location>
        <begin position="896"/>
        <end position="939"/>
    </location>
</feature>
<evidence type="ECO:0000313" key="4">
    <source>
        <dbReference type="EMBL" id="CAD2223001.1"/>
    </source>
</evidence>
<dbReference type="VEuPathDB" id="TriTrypDB:ADEAN_001056000"/>
<feature type="compositionally biased region" description="Basic residues" evidence="1">
    <location>
        <begin position="927"/>
        <end position="936"/>
    </location>
</feature>
<dbReference type="SMART" id="SM00181">
    <property type="entry name" value="EGF"/>
    <property type="match status" value="9"/>
</dbReference>
<gene>
    <name evidence="4" type="ORF">ADEAN_001056000</name>
</gene>
<feature type="transmembrane region" description="Helical" evidence="2">
    <location>
        <begin position="829"/>
        <end position="855"/>
    </location>
</feature>
<feature type="domain" description="EGF-like" evidence="3">
    <location>
        <begin position="717"/>
        <end position="750"/>
    </location>
</feature>
<evidence type="ECO:0000256" key="2">
    <source>
        <dbReference type="SAM" id="Phobius"/>
    </source>
</evidence>
<feature type="domain" description="EGF-like" evidence="3">
    <location>
        <begin position="503"/>
        <end position="536"/>
    </location>
</feature>
<proteinExistence type="predicted"/>
<dbReference type="InterPro" id="IPR052798">
    <property type="entry name" value="Giardia_VSA"/>
</dbReference>
<keyword evidence="2" id="KW-0812">Transmembrane</keyword>
<feature type="domain" description="EGF-like" evidence="3">
    <location>
        <begin position="539"/>
        <end position="571"/>
    </location>
</feature>
<dbReference type="SMART" id="SM00261">
    <property type="entry name" value="FU"/>
    <property type="match status" value="6"/>
</dbReference>
<feature type="domain" description="EGF-like" evidence="3">
    <location>
        <begin position="360"/>
        <end position="393"/>
    </location>
</feature>
<feature type="domain" description="EGF-like" evidence="3">
    <location>
        <begin position="432"/>
        <end position="464"/>
    </location>
</feature>
<feature type="domain" description="EGF-like" evidence="3">
    <location>
        <begin position="467"/>
        <end position="500"/>
    </location>
</feature>
<keyword evidence="2" id="KW-1133">Transmembrane helix</keyword>
<feature type="domain" description="EGF-like" evidence="3">
    <location>
        <begin position="610"/>
        <end position="643"/>
    </location>
</feature>
<dbReference type="InterPro" id="IPR006212">
    <property type="entry name" value="Furin_repeat"/>
</dbReference>
<dbReference type="InterPro" id="IPR009030">
    <property type="entry name" value="Growth_fac_rcpt_cys_sf"/>
</dbReference>
<keyword evidence="2" id="KW-0472">Membrane</keyword>
<feature type="domain" description="EGF-like" evidence="3">
    <location>
        <begin position="646"/>
        <end position="678"/>
    </location>
</feature>
<accession>A0A7G2CV99</accession>
<dbReference type="InterPro" id="IPR000742">
    <property type="entry name" value="EGF"/>
</dbReference>
<name>A0A7G2CV99_9TRYP</name>
<evidence type="ECO:0000259" key="3">
    <source>
        <dbReference type="SMART" id="SM00181"/>
    </source>
</evidence>
<dbReference type="PANTHER" id="PTHR23275:SF100">
    <property type="entry name" value="EGF-LIKE DOMAIN-CONTAINING PROTEIN"/>
    <property type="match status" value="1"/>
</dbReference>
<reference evidence="4 5" key="1">
    <citation type="submission" date="2020-08" db="EMBL/GenBank/DDBJ databases">
        <authorList>
            <person name="Newling K."/>
            <person name="Davey J."/>
            <person name="Forrester S."/>
        </authorList>
    </citation>
    <scope>NUCLEOTIDE SEQUENCE [LARGE SCALE GENOMIC DNA]</scope>
    <source>
        <strain evidence="5">Crithidia deanei Carvalho (ATCC PRA-265)</strain>
    </source>
</reference>
<keyword evidence="5" id="KW-1185">Reference proteome</keyword>
<dbReference type="Proteomes" id="UP000515908">
    <property type="component" value="Chromosome 29"/>
</dbReference>